<dbReference type="Proteomes" id="UP000494163">
    <property type="component" value="Chromosome 3R"/>
</dbReference>
<dbReference type="PANTHER" id="PTHR14633">
    <property type="entry name" value="LITTLE ELONGATION COMPLEX SUBUNIT 2"/>
    <property type="match status" value="1"/>
</dbReference>
<organism evidence="3 4">
    <name type="scientific">Drosophila busckii</name>
    <name type="common">Fruit fly</name>
    <dbReference type="NCBI Taxonomy" id="30019"/>
    <lineage>
        <taxon>Eukaryota</taxon>
        <taxon>Metazoa</taxon>
        <taxon>Ecdysozoa</taxon>
        <taxon>Arthropoda</taxon>
        <taxon>Hexapoda</taxon>
        <taxon>Insecta</taxon>
        <taxon>Pterygota</taxon>
        <taxon>Neoptera</taxon>
        <taxon>Endopterygota</taxon>
        <taxon>Diptera</taxon>
        <taxon>Brachycera</taxon>
        <taxon>Muscomorpha</taxon>
        <taxon>Ephydroidea</taxon>
        <taxon>Drosophilidae</taxon>
        <taxon>Drosophila</taxon>
    </lineage>
</organism>
<dbReference type="OMA" id="CGCEIMT"/>
<evidence type="ECO:0000256" key="1">
    <source>
        <dbReference type="SAM" id="MobiDB-lite"/>
    </source>
</evidence>
<sequence>MDTQLYQGNGIFRNQPSYKVFNKSFEDADDTLFTQLNELDVDVYKEEQQTFATEFEEYSSQFACRDPRTQQVVERSVYDHTTDKLPFTFPNKQQCYSTLSRDEQAACLRVLLAWQQNTVVQEDDFVIWRVTNNKRCKEQELVQKHIFDYANAEQERIYAPMQQLVLLYRQWFQLRTARLLKRLPNLSYITHTGLPQLSQCKGLNTQTANMVDIKEVCRSGHVPCWPEVRIKQEELSTLRIRLERYSSQETETDIVQTTISNDLEKQLETAQENVYVLPLDALLLLLAPGAYVDLPTEMLLHIRELDDSDNKCIEFQQPMPARHCGCHTNSRILTEAYNAYASTQWPRCSPECAVQINNSSTLADCSPPQTERLRVYKLQPIDQQTETRRQPKSNLSLVSWRLQCENSTAGLQLYTSLPITAVIHNLAHQPLGCHFIKLESKPECGLEAMTKIELLRAWLQLKLLRTELGHCTRIALQDFSLLLEQPLSLSSLEQQLLEYHHINLPQLLAQLEEFLKILSSIAPGEYLLRYTLKYKDKFLLCRTTSEPATQSFKLHDLLTETVPSKLQYLTQSYLPILPQLCSIWHEQQQLLPCAFPPKKKGVKLKPKVEPQPELVQRTSKPKNKSTTKRKLHKINQKRRKRAALKAQQDEDKKLEQIMHL</sequence>
<dbReference type="AlphaFoldDB" id="A0A0M3QY02"/>
<feature type="domain" description="Little elongation complex subunit 2 C-terminal" evidence="2">
    <location>
        <begin position="389"/>
        <end position="597"/>
    </location>
</feature>
<feature type="compositionally biased region" description="Basic residues" evidence="1">
    <location>
        <begin position="619"/>
        <end position="643"/>
    </location>
</feature>
<dbReference type="GO" id="GO:0042796">
    <property type="term" value="P:snRNA transcription by RNA polymerase III"/>
    <property type="evidence" value="ECO:0007669"/>
    <property type="project" value="TreeGrafter"/>
</dbReference>
<evidence type="ECO:0000313" key="3">
    <source>
        <dbReference type="EMBL" id="ALC46769.1"/>
    </source>
</evidence>
<dbReference type="GO" id="GO:0008023">
    <property type="term" value="C:transcription elongation factor complex"/>
    <property type="evidence" value="ECO:0007669"/>
    <property type="project" value="InterPro"/>
</dbReference>
<dbReference type="OrthoDB" id="6288737at2759"/>
<dbReference type="Pfam" id="PF10505">
    <property type="entry name" value="NARG2_C"/>
    <property type="match status" value="1"/>
</dbReference>
<reference evidence="3 4" key="1">
    <citation type="submission" date="2015-08" db="EMBL/GenBank/DDBJ databases">
        <title>Ancestral chromatin configuration constrains chromatin evolution on differentiating sex chromosomes in Drosophila.</title>
        <authorList>
            <person name="Zhou Q."/>
            <person name="Bachtrog D."/>
        </authorList>
    </citation>
    <scope>NUCLEOTIDE SEQUENCE [LARGE SCALE GENOMIC DNA]</scope>
    <source>
        <tissue evidence="3">Whole larvae</tissue>
    </source>
</reference>
<dbReference type="GO" id="GO:0042795">
    <property type="term" value="P:snRNA transcription by RNA polymerase II"/>
    <property type="evidence" value="ECO:0007669"/>
    <property type="project" value="TreeGrafter"/>
</dbReference>
<proteinExistence type="predicted"/>
<evidence type="ECO:0000313" key="4">
    <source>
        <dbReference type="Proteomes" id="UP000494163"/>
    </source>
</evidence>
<dbReference type="STRING" id="30019.A0A0M3QY02"/>
<dbReference type="PANTHER" id="PTHR14633:SF3">
    <property type="entry name" value="LITTLE ELONGATION COMPLEX SUBUNIT 2"/>
    <property type="match status" value="1"/>
</dbReference>
<feature type="compositionally biased region" description="Basic and acidic residues" evidence="1">
    <location>
        <begin position="647"/>
        <end position="660"/>
    </location>
</feature>
<feature type="region of interest" description="Disordered" evidence="1">
    <location>
        <begin position="602"/>
        <end position="660"/>
    </location>
</feature>
<dbReference type="GO" id="GO:0045945">
    <property type="term" value="P:positive regulation of transcription by RNA polymerase III"/>
    <property type="evidence" value="ECO:0007669"/>
    <property type="project" value="TreeGrafter"/>
</dbReference>
<name>A0A0M3QY02_DROBS</name>
<accession>A0A0M3QY02</accession>
<keyword evidence="4" id="KW-1185">Reference proteome</keyword>
<dbReference type="EMBL" id="CP012526">
    <property type="protein sequence ID" value="ALC46769.1"/>
    <property type="molecule type" value="Genomic_DNA"/>
</dbReference>
<gene>
    <name evidence="3" type="ORF">Dbus_chr3Rg1519</name>
</gene>
<evidence type="ECO:0000259" key="2">
    <source>
        <dbReference type="Pfam" id="PF10505"/>
    </source>
</evidence>
<dbReference type="InterPro" id="IPR019535">
    <property type="entry name" value="ICE2_C"/>
</dbReference>
<protein>
    <submittedName>
        <fullName evidence="3">Ice2</fullName>
    </submittedName>
</protein>